<dbReference type="AlphaFoldDB" id="A0A286QZI6"/>
<dbReference type="InterPro" id="IPR003599">
    <property type="entry name" value="Ig_sub"/>
</dbReference>
<evidence type="ECO:0000313" key="4">
    <source>
        <dbReference type="EMBL" id="ASU91534.1"/>
    </source>
</evidence>
<sequence>MNLLLYLIILTVEALHFTVGPGVVEDISHQYIELGSKETLRCPLPSHFYAIFWYDSAEHSQIDPILKFHDGVKTGEGYISGEYDIELGGSLVIQNVSLSHERIFTCLVFQSQKDDPVTSLVNVTVTVKPSRRYPIINKCRDKHCFRNLQSGTNVSCTVGNSKPRVQLTWSQRTELGDEYVVNQTTSVISNHEGSFSTEARLLLTQPQSHMIVLSLLVCKATSVPEIFNLTESVIIIQHGEHNHEDYRTNPVFVERYEELELECSVDIDVDVSYLVWRRLSGEALGEFAFATFIGEKYLINESKTFEIDRRGSLRIHSVNVIHEGLYTCMYNTPVGDTASYYGVSVYVLPDPPYPLVYGCKEDQYCVMEVHQEGHLGCSLLGVRPEVDLDMTTFLKSESNKITFYDKQLKVKTNQETFDITLTTKYKIDESSLSRLTLECTTRNTPTTSLELSTKFDLLFMEENGTPTESNIAASSITPSVSGKTNGILTVILVILPTILVICLLITFLVLKDILRSELRTSYEPMFQSICPIPFIQETAFSVKDLYVDGGIEYSATGKKQNNWLPLRSYQEILNEDPTWSNIRIIEGDPGTGKTIISLLLAHDWTLQIAPLQKFDVFIFLRLRHLVKTVSLFNAIKLLLLPEDTELTIVDIENIIRSSSVILILDGYDELSDSERPDFVKKILARQILQKLVVLVTTRSSCFPCELSPSATRIRLTGFDDIAREKYMQKAIVQDNANAAEMIKQRLQDNPMLADFFQVPFLFVMFAHISHERNANVKFHSVTSFFQYMLTCFHSHQRNKYNIEKYKRKSEVFERDHKRLDKLAFASLSVDKGKSQWRKQFIGPKIGIKFLEEYLKIGILTEEEVLSYHQKKSTSYSQLVQRNHFVRFFHELFCEWYAAYFLAKEVERHSVEDLGKLLNKLDPLNVQYLYRFACGINQRAAEKIIQYLKRRRDGDEFAVLCILEQSGKVENIKDTVEELCKETIFISDEGTRLLQRSKLQLIDIASRVQIPVPCIHVEKCFDSVDLGKGGMILKSGLNLPKLSFVEEVKISEMGRELTIEETSDIIRYALACEKLERLSFECCMLPAEVSDDALLSGLHSGETVVTWNPIVTCYQLGPLGKWEYQGDGKILTIREYDEEFKQFCESWSDTPWQMSKKNGDPKI</sequence>
<keyword evidence="1" id="KW-0472">Membrane</keyword>
<dbReference type="InterPro" id="IPR007111">
    <property type="entry name" value="NACHT_NTPase"/>
</dbReference>
<feature type="transmembrane region" description="Helical" evidence="1">
    <location>
        <begin position="751"/>
        <end position="768"/>
    </location>
</feature>
<dbReference type="SUPFAM" id="SSF52540">
    <property type="entry name" value="P-loop containing nucleoside triphosphate hydrolases"/>
    <property type="match status" value="1"/>
</dbReference>
<dbReference type="InterPro" id="IPR007110">
    <property type="entry name" value="Ig-like_dom"/>
</dbReference>
<dbReference type="InterPro" id="IPR036179">
    <property type="entry name" value="Ig-like_dom_sf"/>
</dbReference>
<dbReference type="SMART" id="SM00409">
    <property type="entry name" value="IG"/>
    <property type="match status" value="2"/>
</dbReference>
<dbReference type="Gene3D" id="2.60.40.10">
    <property type="entry name" value="Immunoglobulins"/>
    <property type="match status" value="2"/>
</dbReference>
<feature type="transmembrane region" description="Helical" evidence="1">
    <location>
        <begin position="487"/>
        <end position="510"/>
    </location>
</feature>
<dbReference type="EMBL" id="MF663702">
    <property type="protein sequence ID" value="ASU91534.1"/>
    <property type="molecule type" value="mRNA"/>
</dbReference>
<name>A0A286QZI6_STIJA</name>
<accession>A0A286QZI6</accession>
<dbReference type="PROSITE" id="PS50837">
    <property type="entry name" value="NACHT"/>
    <property type="match status" value="1"/>
</dbReference>
<dbReference type="CDD" id="cd00096">
    <property type="entry name" value="Ig"/>
    <property type="match status" value="1"/>
</dbReference>
<organism evidence="4">
    <name type="scientific">Stichopus japonicus</name>
    <name type="common">Sea cucumber</name>
    <dbReference type="NCBI Taxonomy" id="307972"/>
    <lineage>
        <taxon>Eukaryota</taxon>
        <taxon>Metazoa</taxon>
        <taxon>Echinodermata</taxon>
        <taxon>Eleutherozoa</taxon>
        <taxon>Echinozoa</taxon>
        <taxon>Holothuroidea</taxon>
        <taxon>Aspidochirotacea</taxon>
        <taxon>Aspidochirotida</taxon>
        <taxon>Stichopodidae</taxon>
        <taxon>Apostichopus</taxon>
    </lineage>
</organism>
<feature type="domain" description="Ig-like" evidence="2">
    <location>
        <begin position="224"/>
        <end position="344"/>
    </location>
</feature>
<dbReference type="InterPro" id="IPR027417">
    <property type="entry name" value="P-loop_NTPase"/>
</dbReference>
<dbReference type="PANTHER" id="PTHR46312">
    <property type="entry name" value="NACHT DOMAIN-CONTAINING PROTEIN"/>
    <property type="match status" value="1"/>
</dbReference>
<evidence type="ECO:0000256" key="1">
    <source>
        <dbReference type="SAM" id="Phobius"/>
    </source>
</evidence>
<dbReference type="SUPFAM" id="SSF48726">
    <property type="entry name" value="Immunoglobulin"/>
    <property type="match status" value="2"/>
</dbReference>
<dbReference type="Pfam" id="PF05729">
    <property type="entry name" value="NACHT"/>
    <property type="match status" value="1"/>
</dbReference>
<feature type="domain" description="NACHT" evidence="3">
    <location>
        <begin position="581"/>
        <end position="700"/>
    </location>
</feature>
<feature type="domain" description="Ig-like" evidence="2">
    <location>
        <begin position="21"/>
        <end position="124"/>
    </location>
</feature>
<evidence type="ECO:0000259" key="3">
    <source>
        <dbReference type="PROSITE" id="PS50837"/>
    </source>
</evidence>
<dbReference type="PROSITE" id="PS50835">
    <property type="entry name" value="IG_LIKE"/>
    <property type="match status" value="2"/>
</dbReference>
<dbReference type="InterPro" id="IPR013783">
    <property type="entry name" value="Ig-like_fold"/>
</dbReference>
<keyword evidence="1" id="KW-0812">Transmembrane</keyword>
<keyword evidence="1" id="KW-1133">Transmembrane helix</keyword>
<dbReference type="Gene3D" id="3.40.50.300">
    <property type="entry name" value="P-loop containing nucleotide triphosphate hydrolases"/>
    <property type="match status" value="1"/>
</dbReference>
<gene>
    <name evidence="4" type="primary">NLRP10</name>
</gene>
<evidence type="ECO:0000259" key="2">
    <source>
        <dbReference type="PROSITE" id="PS50835"/>
    </source>
</evidence>
<protein>
    <submittedName>
        <fullName evidence="4">NLRP10</fullName>
    </submittedName>
</protein>
<reference evidence="4" key="1">
    <citation type="submission" date="2017-08" db="EMBL/GenBank/DDBJ databases">
        <title>Molecular characterization and expression of NLRP10 in sea cucumber (Apostichopus japonicus) in anti-bacterial host defense.</title>
        <authorList>
            <person name="Chang Y.Q."/>
            <person name="Ding J."/>
            <person name="Liu X.H."/>
            <person name="Li L.X."/>
        </authorList>
    </citation>
    <scope>NUCLEOTIDE SEQUENCE</scope>
</reference>
<dbReference type="PANTHER" id="PTHR46312:SF2">
    <property type="entry name" value="NUCLEOTIDE-BINDING OLIGOMERIZATION DOMAIN-CONTAINING PROTEIN 2-LIKE"/>
    <property type="match status" value="1"/>
</dbReference>
<proteinExistence type="evidence at transcript level"/>